<protein>
    <recommendedName>
        <fullName evidence="10">Palmitoyltransferase</fullName>
        <ecNumber evidence="10">2.3.1.225</ecNumber>
    </recommendedName>
</protein>
<dbReference type="GO" id="GO:0016020">
    <property type="term" value="C:membrane"/>
    <property type="evidence" value="ECO:0007669"/>
    <property type="project" value="UniProtKB-SubCell"/>
</dbReference>
<feature type="transmembrane region" description="Helical" evidence="10">
    <location>
        <begin position="42"/>
        <end position="60"/>
    </location>
</feature>
<feature type="transmembrane region" description="Helical" evidence="10">
    <location>
        <begin position="7"/>
        <end position="30"/>
    </location>
</feature>
<evidence type="ECO:0000256" key="9">
    <source>
        <dbReference type="ARBA" id="ARBA00048048"/>
    </source>
</evidence>
<keyword evidence="3 10" id="KW-0812">Transmembrane</keyword>
<evidence type="ECO:0000256" key="8">
    <source>
        <dbReference type="ARBA" id="ARBA00023315"/>
    </source>
</evidence>
<evidence type="ECO:0000313" key="13">
    <source>
        <dbReference type="EMBL" id="CDO56905.1"/>
    </source>
</evidence>
<dbReference type="InterPro" id="IPR001594">
    <property type="entry name" value="Palmitoyltrfase_DHHC"/>
</dbReference>
<keyword evidence="14" id="KW-1185">Reference proteome</keyword>
<keyword evidence="6" id="KW-0564">Palmitate</keyword>
<dbReference type="Pfam" id="PF01529">
    <property type="entry name" value="DHHC"/>
    <property type="match status" value="1"/>
</dbReference>
<evidence type="ECO:0000256" key="5">
    <source>
        <dbReference type="ARBA" id="ARBA00023136"/>
    </source>
</evidence>
<evidence type="ECO:0000256" key="4">
    <source>
        <dbReference type="ARBA" id="ARBA00022989"/>
    </source>
</evidence>
<accession>A0A0J9XIU6</accession>
<evidence type="ECO:0000313" key="14">
    <source>
        <dbReference type="Proteomes" id="UP000242525"/>
    </source>
</evidence>
<feature type="region of interest" description="Disordered" evidence="11">
    <location>
        <begin position="320"/>
        <end position="344"/>
    </location>
</feature>
<proteinExistence type="inferred from homology"/>
<dbReference type="AlphaFoldDB" id="A0A0J9XIU6"/>
<gene>
    <name evidence="13" type="ORF">BN980_GECA17s01803g</name>
</gene>
<dbReference type="EMBL" id="CCBN010000017">
    <property type="protein sequence ID" value="CDO56905.1"/>
    <property type="molecule type" value="Genomic_DNA"/>
</dbReference>
<evidence type="ECO:0000259" key="12">
    <source>
        <dbReference type="Pfam" id="PF01529"/>
    </source>
</evidence>
<feature type="compositionally biased region" description="Basic and acidic residues" evidence="11">
    <location>
        <begin position="389"/>
        <end position="414"/>
    </location>
</feature>
<keyword evidence="7" id="KW-0449">Lipoprotein</keyword>
<organism evidence="13 14">
    <name type="scientific">Geotrichum candidum</name>
    <name type="common">Oospora lactis</name>
    <name type="synonym">Dipodascus geotrichum</name>
    <dbReference type="NCBI Taxonomy" id="1173061"/>
    <lineage>
        <taxon>Eukaryota</taxon>
        <taxon>Fungi</taxon>
        <taxon>Dikarya</taxon>
        <taxon>Ascomycota</taxon>
        <taxon>Saccharomycotina</taxon>
        <taxon>Dipodascomycetes</taxon>
        <taxon>Dipodascales</taxon>
        <taxon>Dipodascaceae</taxon>
        <taxon>Geotrichum</taxon>
    </lineage>
</organism>
<feature type="region of interest" description="Disordered" evidence="11">
    <location>
        <begin position="370"/>
        <end position="421"/>
    </location>
</feature>
<comment type="similarity">
    <text evidence="10">Belongs to the DHHC palmitoyltransferase family.</text>
</comment>
<dbReference type="GO" id="GO:0019706">
    <property type="term" value="F:protein-cysteine S-palmitoyltransferase activity"/>
    <property type="evidence" value="ECO:0007669"/>
    <property type="project" value="UniProtKB-EC"/>
</dbReference>
<evidence type="ECO:0000256" key="10">
    <source>
        <dbReference type="RuleBase" id="RU079119"/>
    </source>
</evidence>
<dbReference type="OrthoDB" id="331948at2759"/>
<dbReference type="InterPro" id="IPR039859">
    <property type="entry name" value="PFA4/ZDH16/20/ERF2-like"/>
</dbReference>
<keyword evidence="5 10" id="KW-0472">Membrane</keyword>
<evidence type="ECO:0000256" key="11">
    <source>
        <dbReference type="SAM" id="MobiDB-lite"/>
    </source>
</evidence>
<dbReference type="PANTHER" id="PTHR12246">
    <property type="entry name" value="PALMITOYLTRANSFERASE ZDHHC16"/>
    <property type="match status" value="1"/>
</dbReference>
<evidence type="ECO:0000256" key="3">
    <source>
        <dbReference type="ARBA" id="ARBA00022692"/>
    </source>
</evidence>
<reference evidence="13" key="1">
    <citation type="submission" date="2014-03" db="EMBL/GenBank/DDBJ databases">
        <authorList>
            <person name="Casaregola S."/>
        </authorList>
    </citation>
    <scope>NUCLEOTIDE SEQUENCE [LARGE SCALE GENOMIC DNA]</scope>
    <source>
        <strain evidence="13">CLIB 918</strain>
    </source>
</reference>
<evidence type="ECO:0000256" key="6">
    <source>
        <dbReference type="ARBA" id="ARBA00023139"/>
    </source>
</evidence>
<feature type="compositionally biased region" description="Basic and acidic residues" evidence="11">
    <location>
        <begin position="276"/>
        <end position="285"/>
    </location>
</feature>
<feature type="domain" description="Palmitoyltransferase DHHC" evidence="12">
    <location>
        <begin position="78"/>
        <end position="205"/>
    </location>
</feature>
<feature type="region of interest" description="Disordered" evidence="11">
    <location>
        <begin position="256"/>
        <end position="304"/>
    </location>
</feature>
<feature type="compositionally biased region" description="Low complexity" evidence="11">
    <location>
        <begin position="320"/>
        <end position="338"/>
    </location>
</feature>
<keyword evidence="4 10" id="KW-1133">Transmembrane helix</keyword>
<feature type="transmembrane region" description="Helical" evidence="10">
    <location>
        <begin position="127"/>
        <end position="150"/>
    </location>
</feature>
<dbReference type="STRING" id="1173061.A0A0J9XIU6"/>
<dbReference type="Proteomes" id="UP000242525">
    <property type="component" value="Unassembled WGS sequence"/>
</dbReference>
<dbReference type="PROSITE" id="PS51257">
    <property type="entry name" value="PROKAR_LIPOPROTEIN"/>
    <property type="match status" value="1"/>
</dbReference>
<comment type="caution">
    <text evidence="13">The sequence shown here is derived from an EMBL/GenBank/DDBJ whole genome shotgun (WGS) entry which is preliminary data.</text>
</comment>
<evidence type="ECO:0000256" key="1">
    <source>
        <dbReference type="ARBA" id="ARBA00004141"/>
    </source>
</evidence>
<comment type="subcellular location">
    <subcellularLocation>
        <location evidence="1">Membrane</location>
        <topology evidence="1">Multi-pass membrane protein</topology>
    </subcellularLocation>
</comment>
<comment type="catalytic activity">
    <reaction evidence="9 10">
        <text>L-cysteinyl-[protein] + hexadecanoyl-CoA = S-hexadecanoyl-L-cysteinyl-[protein] + CoA</text>
        <dbReference type="Rhea" id="RHEA:36683"/>
        <dbReference type="Rhea" id="RHEA-COMP:10131"/>
        <dbReference type="Rhea" id="RHEA-COMP:11032"/>
        <dbReference type="ChEBI" id="CHEBI:29950"/>
        <dbReference type="ChEBI" id="CHEBI:57287"/>
        <dbReference type="ChEBI" id="CHEBI:57379"/>
        <dbReference type="ChEBI" id="CHEBI:74151"/>
        <dbReference type="EC" id="2.3.1.225"/>
    </reaction>
</comment>
<evidence type="ECO:0000256" key="7">
    <source>
        <dbReference type="ARBA" id="ARBA00023288"/>
    </source>
</evidence>
<dbReference type="EC" id="2.3.1.225" evidence="10"/>
<name>A0A0J9XIU6_GEOCN</name>
<comment type="domain">
    <text evidence="10">The DHHC domain is required for palmitoyltransferase activity.</text>
</comment>
<keyword evidence="8 10" id="KW-0012">Acyltransferase</keyword>
<keyword evidence="2 10" id="KW-0808">Transferase</keyword>
<dbReference type="PROSITE" id="PS50216">
    <property type="entry name" value="DHHC"/>
    <property type="match status" value="1"/>
</dbReference>
<sequence>MAIQLKWPLLGIIIPCCLIAGCGYGIYFFVLVPHHESPWQLIGFQLALAMTWISYYMAIFTPAGSPPKDFEPAAGAVKRWCFKCNAYKPERTHHCKTCKTCVLKMDHHCPWTYNCVGYKNMPHFIRFLVWVDLTSGYGFYRLVLQCINLYKNRGLPAYLIPLSEILASVILTPITFFVVFSVGLLSIRVFLNMLNGITQIESWEEERLASAKRRNLIPRNTHFPYDIDLWYNINHTWGPMWSWFLPFGRPEGDGINFQKNESGFDDEGNPITWPPDQREVLKPDDAESGSDSNRTSGEMRGFGRGPVTFAQTYISSMQQRSLLSNRSRSNSTSSEESTGYPEWRDQITSDADFYKRELFETFEGEKISDFGVDLDSEMPRPAASSSRRYRPDAGEIQQELHLHQQDQHRAQQSKEEDDLPLAALMAKRKKEKAYVS</sequence>
<feature type="transmembrane region" description="Helical" evidence="10">
    <location>
        <begin position="170"/>
        <end position="191"/>
    </location>
</feature>
<evidence type="ECO:0000256" key="2">
    <source>
        <dbReference type="ARBA" id="ARBA00022679"/>
    </source>
</evidence>